<keyword evidence="3" id="KW-1185">Reference proteome</keyword>
<feature type="transmembrane region" description="Helical" evidence="1">
    <location>
        <begin position="661"/>
        <end position="681"/>
    </location>
</feature>
<evidence type="ECO:0000313" key="2">
    <source>
        <dbReference type="EMBL" id="TMW66471.1"/>
    </source>
</evidence>
<feature type="transmembrane region" description="Helical" evidence="1">
    <location>
        <begin position="756"/>
        <end position="777"/>
    </location>
</feature>
<keyword evidence="1" id="KW-0812">Transmembrane</keyword>
<keyword evidence="1" id="KW-0472">Membrane</keyword>
<feature type="transmembrane region" description="Helical" evidence="1">
    <location>
        <begin position="279"/>
        <end position="300"/>
    </location>
</feature>
<evidence type="ECO:0000256" key="1">
    <source>
        <dbReference type="SAM" id="Phobius"/>
    </source>
</evidence>
<dbReference type="Proteomes" id="UP000794436">
    <property type="component" value="Unassembled WGS sequence"/>
</dbReference>
<organism evidence="2 3">
    <name type="scientific">Pythium oligandrum</name>
    <name type="common">Mycoparasitic fungus</name>
    <dbReference type="NCBI Taxonomy" id="41045"/>
    <lineage>
        <taxon>Eukaryota</taxon>
        <taxon>Sar</taxon>
        <taxon>Stramenopiles</taxon>
        <taxon>Oomycota</taxon>
        <taxon>Peronosporomycetes</taxon>
        <taxon>Pythiales</taxon>
        <taxon>Pythiaceae</taxon>
        <taxon>Pythium</taxon>
    </lineage>
</organism>
<comment type="caution">
    <text evidence="2">The sequence shown here is derived from an EMBL/GenBank/DDBJ whole genome shotgun (WGS) entry which is preliminary data.</text>
</comment>
<name>A0A8K1CMQ3_PYTOL</name>
<evidence type="ECO:0000313" key="3">
    <source>
        <dbReference type="Proteomes" id="UP000794436"/>
    </source>
</evidence>
<sequence>MATCSRCILLWLGSWALFFTNALTPVIVVACFELGYGNRLGLAKWFPLTKQRLVDFAERDYIGGIVEVPPHLVGFSPMRFWTTHPLSRDSPAVLAAMFPVFFTFVIIILYAPLRKFYRSLKPPRRHSYRVQSGAPMKSGKSGGSMMHLNKSFFTVFELATGAELQNRVGLVSDYDSCVYIKGLRYASADGIYSNGFVIANGRWLIKTSNILTIIVMIVVKRDTESVAMTTATDFTDVEEIATNGTPTHKRPINVARSSRSVKVGRCPTPWQIWHIIRRLGGIVAAVFYVHTIISSALWSIRTLLGEIRPSDNFGINEAELILGYVGTTTIDQSPFVLSVLGDDTTPRSNAFYLQSATSVSTQRCTGIVKFNDWLYSNEFLRANWNELATQTSYNITFFRNVEVIAPVIDCTFNPLTTGDATLARVYYLVRTKTDPKDVFIVMVSMSTQDYSLPERYQQGAAGLVVVTALRDMRVTMADSDYHFVLALEYPFEGPDYSVYEFMGMTEDAMLYLDNVPSDPSQTHRKRVYTAKRSGFYINTEKSRANVNNLRWKLFTDPKLALSRWQWAGCTYWLNVWGWTRLIYFVFAAETIFNILVLVLVSYRNLRRGKIWIGDAFVPISRSVMLQGVAAFLIWVLEGFWRPFMMTLSDGSALGGGVGVSMLTYIVHGDLITLYISLAGLLGTMLQERIDPGLVVLLFEIGFYYRIEIAHWFPTTKAIVVDFAVRDYFKGMVEIPVELQGLSPFGFWTTHHLMREVDALFCNLFPVFITFVVIIVYAPLRKLYRHKFPAHPAGYSSRMTTNSTQGDGGMRSAFTIFELATGAELQNRVGVVADYDNCVYIKGMRYATPDGIYCNGFVIANGKWLIRTADIFSITIILGTGLRLRDVYIYEVKDHKVSQTARLVYPGTMSLKDLLVLNTTVLA</sequence>
<dbReference type="PROSITE" id="PS51257">
    <property type="entry name" value="PROKAR_LIPOPROTEIN"/>
    <property type="match status" value="1"/>
</dbReference>
<dbReference type="EMBL" id="SPLM01000036">
    <property type="protein sequence ID" value="TMW66471.1"/>
    <property type="molecule type" value="Genomic_DNA"/>
</dbReference>
<proteinExistence type="predicted"/>
<protein>
    <submittedName>
        <fullName evidence="2">Uncharacterized protein</fullName>
    </submittedName>
</protein>
<feature type="transmembrane region" description="Helical" evidence="1">
    <location>
        <begin position="92"/>
        <end position="113"/>
    </location>
</feature>
<keyword evidence="1" id="KW-1133">Transmembrane helix</keyword>
<dbReference type="AlphaFoldDB" id="A0A8K1CMQ3"/>
<gene>
    <name evidence="2" type="ORF">Poli38472_004236</name>
</gene>
<dbReference type="OrthoDB" id="64243at2759"/>
<accession>A0A8K1CMQ3</accession>
<reference evidence="2" key="1">
    <citation type="submission" date="2019-03" db="EMBL/GenBank/DDBJ databases">
        <title>Long read genome sequence of the mycoparasitic Pythium oligandrum ATCC 38472 isolated from sugarbeet rhizosphere.</title>
        <authorList>
            <person name="Gaulin E."/>
        </authorList>
    </citation>
    <scope>NUCLEOTIDE SEQUENCE</scope>
    <source>
        <strain evidence="2">ATCC 38472_TT</strain>
    </source>
</reference>
<feature type="transmembrane region" description="Helical" evidence="1">
    <location>
        <begin position="623"/>
        <end position="641"/>
    </location>
</feature>
<feature type="transmembrane region" description="Helical" evidence="1">
    <location>
        <begin position="581"/>
        <end position="602"/>
    </location>
</feature>